<dbReference type="STRING" id="909613.UO65_4733"/>
<dbReference type="PATRIC" id="fig|909613.9.peg.4733"/>
<dbReference type="SUPFAM" id="SSF51735">
    <property type="entry name" value="NAD(P)-binding Rossmann-fold domains"/>
    <property type="match status" value="1"/>
</dbReference>
<sequence>MGERASRDRANEVLVIGGTGKTGRRVAARLGARGVPVRIGSRSETPRFDWNDHETFAPVLDGVRAAYVTYIPDLGFPGAVADITRFCRAAVDAGVERLVLLSGRGEEAAQESERVVQRCGLEWTIVRCSWFNQNFSENFMLEAVLAGEIALPAGDAVEPFVDADDIADVAVAALTEPGHAGQVYELSGPRLLGFHDIAAEISKATGRDVRYVPLSPPQYAAALRERGMSQHFVGLFGEVLDGRNAYLTDGVRRALRREPRDFTDFAHDTAASGVWNAD</sequence>
<dbReference type="RefSeq" id="WP_200873439.1">
    <property type="nucleotide sequence ID" value="NZ_AYXG01000182.1"/>
</dbReference>
<dbReference type="InterPro" id="IPR008030">
    <property type="entry name" value="NmrA-like"/>
</dbReference>
<keyword evidence="3" id="KW-1185">Reference proteome</keyword>
<evidence type="ECO:0000313" key="2">
    <source>
        <dbReference type="EMBL" id="EWC59953.1"/>
    </source>
</evidence>
<dbReference type="eggNOG" id="COG0702">
    <property type="taxonomic scope" value="Bacteria"/>
</dbReference>
<evidence type="ECO:0000259" key="1">
    <source>
        <dbReference type="Pfam" id="PF05368"/>
    </source>
</evidence>
<accession>W7IHW1</accession>
<dbReference type="InterPro" id="IPR036291">
    <property type="entry name" value="NAD(P)-bd_dom_sf"/>
</dbReference>
<proteinExistence type="predicted"/>
<dbReference type="Proteomes" id="UP000019277">
    <property type="component" value="Unassembled WGS sequence"/>
</dbReference>
<dbReference type="PANTHER" id="PTHR43162:SF1">
    <property type="entry name" value="PRESTALK A DIFFERENTIATION PROTEIN A"/>
    <property type="match status" value="1"/>
</dbReference>
<dbReference type="Pfam" id="PF05368">
    <property type="entry name" value="NmrA"/>
    <property type="match status" value="1"/>
</dbReference>
<name>W7IHW1_9PSEU</name>
<gene>
    <name evidence="2" type="ORF">UO65_4733</name>
</gene>
<evidence type="ECO:0000313" key="3">
    <source>
        <dbReference type="Proteomes" id="UP000019277"/>
    </source>
</evidence>
<dbReference type="PANTHER" id="PTHR43162">
    <property type="match status" value="1"/>
</dbReference>
<protein>
    <recommendedName>
        <fullName evidence="1">NmrA-like domain-containing protein</fullName>
    </recommendedName>
</protein>
<organism evidence="2 3">
    <name type="scientific">Actinokineospora spheciospongiae</name>
    <dbReference type="NCBI Taxonomy" id="909613"/>
    <lineage>
        <taxon>Bacteria</taxon>
        <taxon>Bacillati</taxon>
        <taxon>Actinomycetota</taxon>
        <taxon>Actinomycetes</taxon>
        <taxon>Pseudonocardiales</taxon>
        <taxon>Pseudonocardiaceae</taxon>
        <taxon>Actinokineospora</taxon>
    </lineage>
</organism>
<feature type="domain" description="NmrA-like" evidence="1">
    <location>
        <begin position="11"/>
        <end position="220"/>
    </location>
</feature>
<dbReference type="AlphaFoldDB" id="W7IHW1"/>
<dbReference type="InterPro" id="IPR051604">
    <property type="entry name" value="Ergot_Alk_Oxidoreductase"/>
</dbReference>
<dbReference type="EMBL" id="AYXG01000182">
    <property type="protein sequence ID" value="EWC59953.1"/>
    <property type="molecule type" value="Genomic_DNA"/>
</dbReference>
<reference evidence="2 3" key="1">
    <citation type="journal article" date="2014" name="Genome Announc.">
        <title>Draft Genome Sequence of the Antitrypanosomally Active Sponge-Associated Bacterium Actinokineospora sp. Strain EG49.</title>
        <authorList>
            <person name="Harjes J."/>
            <person name="Ryu T."/>
            <person name="Abdelmohsen U.R."/>
            <person name="Moitinho-Silva L."/>
            <person name="Horn H."/>
            <person name="Ravasi T."/>
            <person name="Hentschel U."/>
        </authorList>
    </citation>
    <scope>NUCLEOTIDE SEQUENCE [LARGE SCALE GENOMIC DNA]</scope>
    <source>
        <strain evidence="2 3">EG49</strain>
    </source>
</reference>
<dbReference type="Gene3D" id="3.90.25.10">
    <property type="entry name" value="UDP-galactose 4-epimerase, domain 1"/>
    <property type="match status" value="1"/>
</dbReference>
<dbReference type="Gene3D" id="3.40.50.720">
    <property type="entry name" value="NAD(P)-binding Rossmann-like Domain"/>
    <property type="match status" value="1"/>
</dbReference>
<comment type="caution">
    <text evidence="2">The sequence shown here is derived from an EMBL/GenBank/DDBJ whole genome shotgun (WGS) entry which is preliminary data.</text>
</comment>